<evidence type="ECO:0000313" key="3">
    <source>
        <dbReference type="Proteomes" id="UP001152797"/>
    </source>
</evidence>
<dbReference type="EMBL" id="CAMXCT030000336">
    <property type="protein sequence ID" value="CAL4764669.1"/>
    <property type="molecule type" value="Genomic_DNA"/>
</dbReference>
<keyword evidence="3" id="KW-1185">Reference proteome</keyword>
<evidence type="ECO:0000313" key="1">
    <source>
        <dbReference type="EMBL" id="CAI3977357.1"/>
    </source>
</evidence>
<dbReference type="AlphaFoldDB" id="A0A9P1BPX1"/>
<dbReference type="Proteomes" id="UP001152797">
    <property type="component" value="Unassembled WGS sequence"/>
</dbReference>
<evidence type="ECO:0000313" key="2">
    <source>
        <dbReference type="EMBL" id="CAL1130732.1"/>
    </source>
</evidence>
<reference evidence="2" key="2">
    <citation type="submission" date="2024-04" db="EMBL/GenBank/DDBJ databases">
        <authorList>
            <person name="Chen Y."/>
            <person name="Shah S."/>
            <person name="Dougan E. K."/>
            <person name="Thang M."/>
            <person name="Chan C."/>
        </authorList>
    </citation>
    <scope>NUCLEOTIDE SEQUENCE [LARGE SCALE GENOMIC DNA]</scope>
</reference>
<name>A0A9P1BPX1_9DINO</name>
<feature type="non-terminal residue" evidence="1">
    <location>
        <position position="85"/>
    </location>
</feature>
<gene>
    <name evidence="1" type="ORF">C1SCF055_LOCUS5503</name>
</gene>
<reference evidence="1" key="1">
    <citation type="submission" date="2022-10" db="EMBL/GenBank/DDBJ databases">
        <authorList>
            <person name="Chen Y."/>
            <person name="Dougan E. K."/>
            <person name="Chan C."/>
            <person name="Rhodes N."/>
            <person name="Thang M."/>
        </authorList>
    </citation>
    <scope>NUCLEOTIDE SEQUENCE</scope>
</reference>
<accession>A0A9P1BPX1</accession>
<protein>
    <submittedName>
        <fullName evidence="1">Uncharacterized protein</fullName>
    </submittedName>
</protein>
<dbReference type="EMBL" id="CAMXCT020000336">
    <property type="protein sequence ID" value="CAL1130732.1"/>
    <property type="molecule type" value="Genomic_DNA"/>
</dbReference>
<comment type="caution">
    <text evidence="1">The sequence shown here is derived from an EMBL/GenBank/DDBJ whole genome shotgun (WGS) entry which is preliminary data.</text>
</comment>
<sequence length="85" mass="9757">MPGSFLLMVRNDVMSFAMEAEDENDGLSYVRSGKKNKKSAKNGRQTFSMKDKVADIFQVQMFTRDKYKKSGLAQKIVRSTHFENL</sequence>
<organism evidence="1">
    <name type="scientific">Cladocopium goreaui</name>
    <dbReference type="NCBI Taxonomy" id="2562237"/>
    <lineage>
        <taxon>Eukaryota</taxon>
        <taxon>Sar</taxon>
        <taxon>Alveolata</taxon>
        <taxon>Dinophyceae</taxon>
        <taxon>Suessiales</taxon>
        <taxon>Symbiodiniaceae</taxon>
        <taxon>Cladocopium</taxon>
    </lineage>
</organism>
<dbReference type="EMBL" id="CAMXCT010000336">
    <property type="protein sequence ID" value="CAI3977357.1"/>
    <property type="molecule type" value="Genomic_DNA"/>
</dbReference>
<proteinExistence type="predicted"/>